<reference evidence="1 2" key="1">
    <citation type="submission" date="2019-12" db="EMBL/GenBank/DDBJ databases">
        <authorList>
            <person name="Huq M.A."/>
        </authorList>
    </citation>
    <scope>NUCLEOTIDE SEQUENCE [LARGE SCALE GENOMIC DNA]</scope>
    <source>
        <strain evidence="1 2">MAH-20</strain>
    </source>
</reference>
<name>A0A6I4IXJ6_9SPHN</name>
<organism evidence="1 2">
    <name type="scientific">Sphingomonas horti</name>
    <dbReference type="NCBI Taxonomy" id="2682842"/>
    <lineage>
        <taxon>Bacteria</taxon>
        <taxon>Pseudomonadati</taxon>
        <taxon>Pseudomonadota</taxon>
        <taxon>Alphaproteobacteria</taxon>
        <taxon>Sphingomonadales</taxon>
        <taxon>Sphingomonadaceae</taxon>
        <taxon>Sphingomonas</taxon>
    </lineage>
</organism>
<evidence type="ECO:0008006" key="3">
    <source>
        <dbReference type="Google" id="ProtNLM"/>
    </source>
</evidence>
<evidence type="ECO:0000313" key="2">
    <source>
        <dbReference type="Proteomes" id="UP000441389"/>
    </source>
</evidence>
<keyword evidence="2" id="KW-1185">Reference proteome</keyword>
<dbReference type="Proteomes" id="UP000441389">
    <property type="component" value="Unassembled WGS sequence"/>
</dbReference>
<accession>A0A6I4IXJ6</accession>
<sequence>MTGTHDKITADAAKRALQPLGFRRKGQSRLWLADHDWWLAVVEFQPSGFRKGSYLNVAAHWL</sequence>
<dbReference type="EMBL" id="WQMS01000002">
    <property type="protein sequence ID" value="MVO76912.1"/>
    <property type="molecule type" value="Genomic_DNA"/>
</dbReference>
<protein>
    <recommendedName>
        <fullName evidence="3">DUF4304 domain-containing protein</fullName>
    </recommendedName>
</protein>
<dbReference type="RefSeq" id="WP_157025895.1">
    <property type="nucleotide sequence ID" value="NZ_WQMS01000002.1"/>
</dbReference>
<comment type="caution">
    <text evidence="1">The sequence shown here is derived from an EMBL/GenBank/DDBJ whole genome shotgun (WGS) entry which is preliminary data.</text>
</comment>
<gene>
    <name evidence="1" type="ORF">GON01_03030</name>
</gene>
<evidence type="ECO:0000313" key="1">
    <source>
        <dbReference type="EMBL" id="MVO76912.1"/>
    </source>
</evidence>
<dbReference type="AlphaFoldDB" id="A0A6I4IXJ6"/>
<proteinExistence type="predicted"/>